<accession>A0ABU0EYS6</accession>
<gene>
    <name evidence="1" type="ORF">FB470_004455</name>
</gene>
<name>A0ABU0EYS6_9PSEU</name>
<proteinExistence type="predicted"/>
<dbReference type="RefSeq" id="WP_306994429.1">
    <property type="nucleotide sequence ID" value="NZ_JAUSUT010000001.1"/>
</dbReference>
<evidence type="ECO:0000313" key="1">
    <source>
        <dbReference type="EMBL" id="MDQ0380461.1"/>
    </source>
</evidence>
<reference evidence="1 2" key="1">
    <citation type="submission" date="2023-07" db="EMBL/GenBank/DDBJ databases">
        <title>Sequencing the genomes of 1000 actinobacteria strains.</title>
        <authorList>
            <person name="Klenk H.-P."/>
        </authorList>
    </citation>
    <scope>NUCLEOTIDE SEQUENCE [LARGE SCALE GENOMIC DNA]</scope>
    <source>
        <strain evidence="1 2">DSM 45805</strain>
    </source>
</reference>
<keyword evidence="2" id="KW-1185">Reference proteome</keyword>
<organism evidence="1 2">
    <name type="scientific">Amycolatopsis thermophila</name>
    <dbReference type="NCBI Taxonomy" id="206084"/>
    <lineage>
        <taxon>Bacteria</taxon>
        <taxon>Bacillati</taxon>
        <taxon>Actinomycetota</taxon>
        <taxon>Actinomycetes</taxon>
        <taxon>Pseudonocardiales</taxon>
        <taxon>Pseudonocardiaceae</taxon>
        <taxon>Amycolatopsis</taxon>
    </lineage>
</organism>
<sequence length="98" mass="10222">MTHAPQDHIAHAVDALSAVFAHPDRAYGDCDALIALSDLSAIAALAGQLVGDYEGGLRRRAAVAPHLHQARQHALALSRALNVACGVLGWHETLEAAA</sequence>
<evidence type="ECO:0000313" key="2">
    <source>
        <dbReference type="Proteomes" id="UP001229651"/>
    </source>
</evidence>
<protein>
    <submittedName>
        <fullName evidence="1">Uncharacterized protein</fullName>
    </submittedName>
</protein>
<dbReference type="EMBL" id="JAUSUT010000001">
    <property type="protein sequence ID" value="MDQ0380461.1"/>
    <property type="molecule type" value="Genomic_DNA"/>
</dbReference>
<comment type="caution">
    <text evidence="1">The sequence shown here is derived from an EMBL/GenBank/DDBJ whole genome shotgun (WGS) entry which is preliminary data.</text>
</comment>
<dbReference type="Proteomes" id="UP001229651">
    <property type="component" value="Unassembled WGS sequence"/>
</dbReference>